<organism evidence="1 2">
    <name type="scientific">Austropuccinia psidii MF-1</name>
    <dbReference type="NCBI Taxonomy" id="1389203"/>
    <lineage>
        <taxon>Eukaryota</taxon>
        <taxon>Fungi</taxon>
        <taxon>Dikarya</taxon>
        <taxon>Basidiomycota</taxon>
        <taxon>Pucciniomycotina</taxon>
        <taxon>Pucciniomycetes</taxon>
        <taxon>Pucciniales</taxon>
        <taxon>Sphaerophragmiaceae</taxon>
        <taxon>Austropuccinia</taxon>
    </lineage>
</organism>
<sequence length="90" mass="9692">MTHTLTYHSIQNVKLCHHNIGRGIGPYAPAPTPAHAHAQAPAHANAAAPHPWYCAAGSTSVTCKMSIPLRWNPFMDDLGSHTPLLYIKTG</sequence>
<gene>
    <name evidence="1" type="ORF">O181_026094</name>
</gene>
<dbReference type="Proteomes" id="UP000765509">
    <property type="component" value="Unassembled WGS sequence"/>
</dbReference>
<proteinExistence type="predicted"/>
<evidence type="ECO:0000313" key="2">
    <source>
        <dbReference type="Proteomes" id="UP000765509"/>
    </source>
</evidence>
<evidence type="ECO:0000313" key="1">
    <source>
        <dbReference type="EMBL" id="MBW0486379.1"/>
    </source>
</evidence>
<accession>A0A9Q3CLS1</accession>
<keyword evidence="2" id="KW-1185">Reference proteome</keyword>
<dbReference type="AlphaFoldDB" id="A0A9Q3CLS1"/>
<dbReference type="EMBL" id="AVOT02008622">
    <property type="protein sequence ID" value="MBW0486379.1"/>
    <property type="molecule type" value="Genomic_DNA"/>
</dbReference>
<name>A0A9Q3CLS1_9BASI</name>
<comment type="caution">
    <text evidence="1">The sequence shown here is derived from an EMBL/GenBank/DDBJ whole genome shotgun (WGS) entry which is preliminary data.</text>
</comment>
<reference evidence="1" key="1">
    <citation type="submission" date="2021-03" db="EMBL/GenBank/DDBJ databases">
        <title>Draft genome sequence of rust myrtle Austropuccinia psidii MF-1, a brazilian biotype.</title>
        <authorList>
            <person name="Quecine M.C."/>
            <person name="Pachon D.M.R."/>
            <person name="Bonatelli M.L."/>
            <person name="Correr F.H."/>
            <person name="Franceschini L.M."/>
            <person name="Leite T.F."/>
            <person name="Margarido G.R.A."/>
            <person name="Almeida C.A."/>
            <person name="Ferrarezi J.A."/>
            <person name="Labate C.A."/>
        </authorList>
    </citation>
    <scope>NUCLEOTIDE SEQUENCE</scope>
    <source>
        <strain evidence="1">MF-1</strain>
    </source>
</reference>
<protein>
    <submittedName>
        <fullName evidence="1">Uncharacterized protein</fullName>
    </submittedName>
</protein>